<feature type="non-terminal residue" evidence="2">
    <location>
        <position position="1"/>
    </location>
</feature>
<dbReference type="Gene3D" id="2.40.128.130">
    <property type="entry name" value="Autotransporter beta-domain"/>
    <property type="match status" value="1"/>
</dbReference>
<organism evidence="2 3">
    <name type="scientific">Trabulsiella guamensis ATCC 49490</name>
    <dbReference type="NCBI Taxonomy" id="1005994"/>
    <lineage>
        <taxon>Bacteria</taxon>
        <taxon>Pseudomonadati</taxon>
        <taxon>Pseudomonadota</taxon>
        <taxon>Gammaproteobacteria</taxon>
        <taxon>Enterobacterales</taxon>
        <taxon>Enterobacteriaceae</taxon>
        <taxon>Trabulsiella</taxon>
    </lineage>
</organism>
<name>A0A085AA59_9ENTR</name>
<accession>A0A085AA59</accession>
<dbReference type="InterPro" id="IPR005546">
    <property type="entry name" value="Autotransporte_beta"/>
</dbReference>
<evidence type="ECO:0000313" key="3">
    <source>
        <dbReference type="Proteomes" id="UP000028630"/>
    </source>
</evidence>
<feature type="domain" description="Autotransporter" evidence="1">
    <location>
        <begin position="1"/>
        <end position="94"/>
    </location>
</feature>
<dbReference type="EMBL" id="JMTB01000070">
    <property type="protein sequence ID" value="KFC07104.1"/>
    <property type="molecule type" value="Genomic_DNA"/>
</dbReference>
<dbReference type="RefSeq" id="WP_156964123.1">
    <property type="nucleotide sequence ID" value="NZ_JMTB01000070.1"/>
</dbReference>
<proteinExistence type="predicted"/>
<dbReference type="GO" id="GO:0019867">
    <property type="term" value="C:outer membrane"/>
    <property type="evidence" value="ECO:0007669"/>
    <property type="project" value="InterPro"/>
</dbReference>
<protein>
    <recommendedName>
        <fullName evidence="1">Autotransporter domain-containing protein</fullName>
    </recommendedName>
</protein>
<sequence length="94" mass="10484">RVGARWYTYHPESNLGVPVYLSTEVNWWHAPDGRKVQMDDITVRERGPVNRAELKLGLNAEVTPDLSVKLQAGVEAGSSSYAAGTLQLGVKYRW</sequence>
<dbReference type="PROSITE" id="PS51208">
    <property type="entry name" value="AUTOTRANSPORTER"/>
    <property type="match status" value="1"/>
</dbReference>
<evidence type="ECO:0000313" key="2">
    <source>
        <dbReference type="EMBL" id="KFC07104.1"/>
    </source>
</evidence>
<dbReference type="Proteomes" id="UP000028630">
    <property type="component" value="Unassembled WGS sequence"/>
</dbReference>
<evidence type="ECO:0000259" key="1">
    <source>
        <dbReference type="PROSITE" id="PS51208"/>
    </source>
</evidence>
<gene>
    <name evidence="2" type="ORF">GTGU_02143</name>
</gene>
<dbReference type="AlphaFoldDB" id="A0A085AA59"/>
<reference evidence="3" key="1">
    <citation type="submission" date="2014-05" db="EMBL/GenBank/DDBJ databases">
        <title>ATOL: Assembling a taxonomically balanced genome-scale reconstruction of the evolutionary history of the Enterobacteriaceae.</title>
        <authorList>
            <person name="Plunkett G. III"/>
            <person name="Neeno-Eckwall E.C."/>
            <person name="Glasner J.D."/>
            <person name="Perna N.T."/>
        </authorList>
    </citation>
    <scope>NUCLEOTIDE SEQUENCE [LARGE SCALE GENOMIC DNA]</scope>
    <source>
        <strain evidence="3">ATCC 49490</strain>
    </source>
</reference>
<dbReference type="NCBIfam" id="TIGR01414">
    <property type="entry name" value="autotrans_barl"/>
    <property type="match status" value="1"/>
</dbReference>
<dbReference type="SUPFAM" id="SSF103515">
    <property type="entry name" value="Autotransporter"/>
    <property type="match status" value="1"/>
</dbReference>
<dbReference type="InterPro" id="IPR036709">
    <property type="entry name" value="Autotransporte_beta_dom_sf"/>
</dbReference>
<dbReference type="InterPro" id="IPR006315">
    <property type="entry name" value="OM_autotransptr_brl_dom"/>
</dbReference>
<keyword evidence="3" id="KW-1185">Reference proteome</keyword>
<comment type="caution">
    <text evidence="2">The sequence shown here is derived from an EMBL/GenBank/DDBJ whole genome shotgun (WGS) entry which is preliminary data.</text>
</comment>